<dbReference type="GO" id="GO:0004459">
    <property type="term" value="F:L-lactate dehydrogenase (NAD+) activity"/>
    <property type="evidence" value="ECO:0007669"/>
    <property type="project" value="InterPro"/>
</dbReference>
<protein>
    <recommendedName>
        <fullName evidence="10">L-lactate dehydrogenase</fullName>
    </recommendedName>
</protein>
<evidence type="ECO:0000259" key="7">
    <source>
        <dbReference type="Pfam" id="PF02866"/>
    </source>
</evidence>
<dbReference type="KEGG" id="lamb:KBB96_18720"/>
<dbReference type="Proteomes" id="UP000676169">
    <property type="component" value="Chromosome"/>
</dbReference>
<dbReference type="PANTHER" id="PTHR43128:SF16">
    <property type="entry name" value="L-LACTATE DEHYDROGENASE"/>
    <property type="match status" value="1"/>
</dbReference>
<evidence type="ECO:0000313" key="8">
    <source>
        <dbReference type="EMBL" id="QUE50881.1"/>
    </source>
</evidence>
<organism evidence="8 9">
    <name type="scientific">Luteolibacter ambystomatis</name>
    <dbReference type="NCBI Taxonomy" id="2824561"/>
    <lineage>
        <taxon>Bacteria</taxon>
        <taxon>Pseudomonadati</taxon>
        <taxon>Verrucomicrobiota</taxon>
        <taxon>Verrucomicrobiia</taxon>
        <taxon>Verrucomicrobiales</taxon>
        <taxon>Verrucomicrobiaceae</taxon>
        <taxon>Luteolibacter</taxon>
    </lineage>
</organism>
<dbReference type="PROSITE" id="PS00064">
    <property type="entry name" value="L_LDH"/>
    <property type="match status" value="1"/>
</dbReference>
<dbReference type="Pfam" id="PF02866">
    <property type="entry name" value="Ldh_1_C"/>
    <property type="match status" value="1"/>
</dbReference>
<evidence type="ECO:0000256" key="5">
    <source>
        <dbReference type="RuleBase" id="RU003369"/>
    </source>
</evidence>
<evidence type="ECO:0000259" key="6">
    <source>
        <dbReference type="Pfam" id="PF00056"/>
    </source>
</evidence>
<dbReference type="InterPro" id="IPR018177">
    <property type="entry name" value="L-lactate_DH_AS"/>
</dbReference>
<sequence length="300" mass="32494">MKLSIIGPGKVGMALAFAVTLRGFARELVLVGRDLDRMHGEALDLAHGESFYPAPVKIRAGEVADTAGSDVIVFCASATQEVEDRLALGPANTRLLEKMLPPLVEASPNALLLMVTNPVDVLTWQALRITGWPASRVFGTGTLLDSMRFRHLLSRELGIYPDDLRAYILGEHGDTQFPAMSMAHAGAERIADTPERRAMFQQAATMGQEIYRRKGHTSYGIAMSASAILESIALDDKRTMPLSVRVDGYEGVSDVCLSLPVVVGRGGIEKVLKPVLNDAEATAFRHSAEVVRRAIGLCRN</sequence>
<gene>
    <name evidence="8" type="ORF">KBB96_18720</name>
</gene>
<dbReference type="InterPro" id="IPR036291">
    <property type="entry name" value="NAD(P)-bd_dom_sf"/>
</dbReference>
<evidence type="ECO:0000256" key="2">
    <source>
        <dbReference type="ARBA" id="ARBA00023027"/>
    </source>
</evidence>
<evidence type="ECO:0000313" key="9">
    <source>
        <dbReference type="Proteomes" id="UP000676169"/>
    </source>
</evidence>
<keyword evidence="2 4" id="KW-0520">NAD</keyword>
<dbReference type="InterPro" id="IPR001557">
    <property type="entry name" value="L-lactate/malate_DH"/>
</dbReference>
<dbReference type="PRINTS" id="PR00086">
    <property type="entry name" value="LLDHDRGNASE"/>
</dbReference>
<proteinExistence type="inferred from homology"/>
<reference evidence="8" key="1">
    <citation type="submission" date="2021-04" db="EMBL/GenBank/DDBJ databases">
        <title>Luteolibacter sp. 32A isolated from the skin of an Anderson's salamander (Ambystoma andersonii).</title>
        <authorList>
            <person name="Spergser J."/>
            <person name="Busse H.-J."/>
        </authorList>
    </citation>
    <scope>NUCLEOTIDE SEQUENCE</scope>
    <source>
        <strain evidence="8">32A</strain>
    </source>
</reference>
<keyword evidence="1 5" id="KW-0560">Oxidoreductase</keyword>
<dbReference type="RefSeq" id="WP_211631020.1">
    <property type="nucleotide sequence ID" value="NZ_CP073100.1"/>
</dbReference>
<dbReference type="InterPro" id="IPR001236">
    <property type="entry name" value="Lactate/malate_DH_N"/>
</dbReference>
<evidence type="ECO:0000256" key="1">
    <source>
        <dbReference type="ARBA" id="ARBA00023002"/>
    </source>
</evidence>
<dbReference type="SUPFAM" id="SSF51735">
    <property type="entry name" value="NAD(P)-binding Rossmann-fold domains"/>
    <property type="match status" value="1"/>
</dbReference>
<keyword evidence="9" id="KW-1185">Reference proteome</keyword>
<dbReference type="InterPro" id="IPR022383">
    <property type="entry name" value="Lactate/malate_DH_C"/>
</dbReference>
<dbReference type="Gene3D" id="3.90.110.10">
    <property type="entry name" value="Lactate dehydrogenase/glycoside hydrolase, family 4, C-terminal"/>
    <property type="match status" value="1"/>
</dbReference>
<evidence type="ECO:0008006" key="10">
    <source>
        <dbReference type="Google" id="ProtNLM"/>
    </source>
</evidence>
<feature type="binding site" evidence="4">
    <location>
        <begin position="7"/>
        <end position="12"/>
    </location>
    <ligand>
        <name>NAD(+)</name>
        <dbReference type="ChEBI" id="CHEBI:57540"/>
    </ligand>
</feature>
<feature type="active site" description="Proton acceptor" evidence="3">
    <location>
        <position position="172"/>
    </location>
</feature>
<feature type="domain" description="Lactate/malate dehydrogenase N-terminal" evidence="6">
    <location>
        <begin position="1"/>
        <end position="139"/>
    </location>
</feature>
<dbReference type="AlphaFoldDB" id="A0A975IYX8"/>
<dbReference type="Gene3D" id="3.40.50.720">
    <property type="entry name" value="NAD(P)-binding Rossmann-like Domain"/>
    <property type="match status" value="1"/>
</dbReference>
<feature type="binding site" evidence="4">
    <location>
        <position position="92"/>
    </location>
    <ligand>
        <name>NAD(+)</name>
        <dbReference type="ChEBI" id="CHEBI:57540"/>
    </ligand>
</feature>
<dbReference type="InterPro" id="IPR015955">
    <property type="entry name" value="Lactate_DH/Glyco_Ohase_4_C"/>
</dbReference>
<dbReference type="PANTHER" id="PTHR43128">
    <property type="entry name" value="L-2-HYDROXYCARBOXYLATE DEHYDROGENASE (NAD(P)(+))"/>
    <property type="match status" value="1"/>
</dbReference>
<dbReference type="PIRSF" id="PIRSF000102">
    <property type="entry name" value="Lac_mal_DH"/>
    <property type="match status" value="1"/>
</dbReference>
<dbReference type="GO" id="GO:0006089">
    <property type="term" value="P:lactate metabolic process"/>
    <property type="evidence" value="ECO:0007669"/>
    <property type="project" value="TreeGrafter"/>
</dbReference>
<evidence type="ECO:0000256" key="3">
    <source>
        <dbReference type="PIRSR" id="PIRSR000102-1"/>
    </source>
</evidence>
<comment type="similarity">
    <text evidence="5">Belongs to the LDH/MDH superfamily.</text>
</comment>
<evidence type="ECO:0000256" key="4">
    <source>
        <dbReference type="PIRSR" id="PIRSR000102-3"/>
    </source>
</evidence>
<dbReference type="Pfam" id="PF00056">
    <property type="entry name" value="Ldh_1_N"/>
    <property type="match status" value="1"/>
</dbReference>
<feature type="binding site" evidence="4">
    <location>
        <begin position="115"/>
        <end position="117"/>
    </location>
    <ligand>
        <name>NAD(+)</name>
        <dbReference type="ChEBI" id="CHEBI:57540"/>
    </ligand>
</feature>
<feature type="domain" description="Lactate/malate dehydrogenase C-terminal" evidence="7">
    <location>
        <begin position="142"/>
        <end position="295"/>
    </location>
</feature>
<accession>A0A975IYX8</accession>
<dbReference type="EMBL" id="CP073100">
    <property type="protein sequence ID" value="QUE50881.1"/>
    <property type="molecule type" value="Genomic_DNA"/>
</dbReference>
<dbReference type="SUPFAM" id="SSF56327">
    <property type="entry name" value="LDH C-terminal domain-like"/>
    <property type="match status" value="1"/>
</dbReference>
<name>A0A975IYX8_9BACT</name>